<evidence type="ECO:0000313" key="2">
    <source>
        <dbReference type="WBParaSite" id="ACAC_0000549001-mRNA-1"/>
    </source>
</evidence>
<evidence type="ECO:0000313" key="1">
    <source>
        <dbReference type="Proteomes" id="UP000035642"/>
    </source>
</evidence>
<name>A0A0K0D5Z5_ANGCA</name>
<organism evidence="1 2">
    <name type="scientific">Angiostrongylus cantonensis</name>
    <name type="common">Rat lungworm</name>
    <dbReference type="NCBI Taxonomy" id="6313"/>
    <lineage>
        <taxon>Eukaryota</taxon>
        <taxon>Metazoa</taxon>
        <taxon>Ecdysozoa</taxon>
        <taxon>Nematoda</taxon>
        <taxon>Chromadorea</taxon>
        <taxon>Rhabditida</taxon>
        <taxon>Rhabditina</taxon>
        <taxon>Rhabditomorpha</taxon>
        <taxon>Strongyloidea</taxon>
        <taxon>Metastrongylidae</taxon>
        <taxon>Angiostrongylus</taxon>
    </lineage>
</organism>
<keyword evidence="1" id="KW-1185">Reference proteome</keyword>
<reference evidence="2" key="2">
    <citation type="submission" date="2017-02" db="UniProtKB">
        <authorList>
            <consortium name="WormBaseParasite"/>
        </authorList>
    </citation>
    <scope>IDENTIFICATION</scope>
</reference>
<proteinExistence type="predicted"/>
<protein>
    <submittedName>
        <fullName evidence="2">Secreted protein</fullName>
    </submittedName>
</protein>
<dbReference type="Proteomes" id="UP000035642">
    <property type="component" value="Unassembled WGS sequence"/>
</dbReference>
<dbReference type="WBParaSite" id="ACAC_0000549001-mRNA-1">
    <property type="protein sequence ID" value="ACAC_0000549001-mRNA-1"/>
    <property type="gene ID" value="ACAC_0000549001"/>
</dbReference>
<dbReference type="AlphaFoldDB" id="A0A0K0D5Z5"/>
<reference evidence="1" key="1">
    <citation type="submission" date="2012-09" db="EMBL/GenBank/DDBJ databases">
        <authorList>
            <person name="Martin A.A."/>
        </authorList>
    </citation>
    <scope>NUCLEOTIDE SEQUENCE</scope>
</reference>
<accession>A0A0K0D5Z5</accession>
<sequence length="90" mass="10103">MDGHPAAAHFSTFYLRVFVGSLGSTDNFTPSYLSVFTGSLRSMEGYRLNRTVSMFCVWKNFLSFFLAEQASNAGPFQELHLHSVQPGDFK</sequence>